<proteinExistence type="predicted"/>
<gene>
    <name evidence="2" type="ORF">FB45DRAFT_1039411</name>
</gene>
<dbReference type="Proteomes" id="UP001221142">
    <property type="component" value="Unassembled WGS sequence"/>
</dbReference>
<feature type="region of interest" description="Disordered" evidence="1">
    <location>
        <begin position="53"/>
        <end position="118"/>
    </location>
</feature>
<feature type="compositionally biased region" description="Acidic residues" evidence="1">
    <location>
        <begin position="65"/>
        <end position="76"/>
    </location>
</feature>
<evidence type="ECO:0000313" key="2">
    <source>
        <dbReference type="EMBL" id="KAJ7608740.1"/>
    </source>
</evidence>
<comment type="caution">
    <text evidence="2">The sequence shown here is derived from an EMBL/GenBank/DDBJ whole genome shotgun (WGS) entry which is preliminary data.</text>
</comment>
<evidence type="ECO:0000313" key="3">
    <source>
        <dbReference type="Proteomes" id="UP001221142"/>
    </source>
</evidence>
<feature type="region of interest" description="Disordered" evidence="1">
    <location>
        <begin position="1"/>
        <end position="27"/>
    </location>
</feature>
<organism evidence="2 3">
    <name type="scientific">Roridomyces roridus</name>
    <dbReference type="NCBI Taxonomy" id="1738132"/>
    <lineage>
        <taxon>Eukaryota</taxon>
        <taxon>Fungi</taxon>
        <taxon>Dikarya</taxon>
        <taxon>Basidiomycota</taxon>
        <taxon>Agaricomycotina</taxon>
        <taxon>Agaricomycetes</taxon>
        <taxon>Agaricomycetidae</taxon>
        <taxon>Agaricales</taxon>
        <taxon>Marasmiineae</taxon>
        <taxon>Mycenaceae</taxon>
        <taxon>Roridomyces</taxon>
    </lineage>
</organism>
<name>A0AAD7B2G4_9AGAR</name>
<accession>A0AAD7B2G4</accession>
<sequence length="454" mass="48632">MSGNQGVGGLSSQHIQNGGVVTPIQGQGRQGGEIIFTSEAAAILERLNNQRMERNRKRAARRDAEEDNVSEDEGDDLSPYMVVVPSGGGNGTGTGENLDGRAGNKEMGPGAGGSPSEGKFLFGDEAAEKNTFKANNDSIPLAIFSLAKNGISPPLTLFMPDALDRIRSSNMKTMKHGTGESTKVTVMDVSDFPNEDDLDQVTWTTCYNRFLTFVEAASGEKIFRGFAATSTRCSRILRLPHGFKRTEPLTREFGPNSSPSPISLTSGMANTAWLYSLPRTPFCCRTSSLRVLRALLAQVPKVVGASLGRNARAATEASLMTVHPIANISFCVFGVEGADIARSVAKKQTRVGTDVPLSSRPRGTDSFGSPKSELSAWDSTVASARSPVVHTPSTYALSAATLTTERSNALAIERECVVTPYLPAGWLKALRDCNLLQRYPNLVHDLSFGSPIEV</sequence>
<reference evidence="2" key="1">
    <citation type="submission" date="2023-03" db="EMBL/GenBank/DDBJ databases">
        <title>Massive genome expansion in bonnet fungi (Mycena s.s.) driven by repeated elements and novel gene families across ecological guilds.</title>
        <authorList>
            <consortium name="Lawrence Berkeley National Laboratory"/>
            <person name="Harder C.B."/>
            <person name="Miyauchi S."/>
            <person name="Viragh M."/>
            <person name="Kuo A."/>
            <person name="Thoen E."/>
            <person name="Andreopoulos B."/>
            <person name="Lu D."/>
            <person name="Skrede I."/>
            <person name="Drula E."/>
            <person name="Henrissat B."/>
            <person name="Morin E."/>
            <person name="Kohler A."/>
            <person name="Barry K."/>
            <person name="LaButti K."/>
            <person name="Morin E."/>
            <person name="Salamov A."/>
            <person name="Lipzen A."/>
            <person name="Mereny Z."/>
            <person name="Hegedus B."/>
            <person name="Baldrian P."/>
            <person name="Stursova M."/>
            <person name="Weitz H."/>
            <person name="Taylor A."/>
            <person name="Grigoriev I.V."/>
            <person name="Nagy L.G."/>
            <person name="Martin F."/>
            <person name="Kauserud H."/>
        </authorList>
    </citation>
    <scope>NUCLEOTIDE SEQUENCE</scope>
    <source>
        <strain evidence="2">9284</strain>
    </source>
</reference>
<evidence type="ECO:0000256" key="1">
    <source>
        <dbReference type="SAM" id="MobiDB-lite"/>
    </source>
</evidence>
<dbReference type="AlphaFoldDB" id="A0AAD7B2G4"/>
<keyword evidence="3" id="KW-1185">Reference proteome</keyword>
<protein>
    <submittedName>
        <fullName evidence="2">Uncharacterized protein</fullName>
    </submittedName>
</protein>
<feature type="region of interest" description="Disordered" evidence="1">
    <location>
        <begin position="352"/>
        <end position="371"/>
    </location>
</feature>
<dbReference type="EMBL" id="JARKIF010000043">
    <property type="protein sequence ID" value="KAJ7608740.1"/>
    <property type="molecule type" value="Genomic_DNA"/>
</dbReference>